<dbReference type="Proteomes" id="UP000295293">
    <property type="component" value="Unassembled WGS sequence"/>
</dbReference>
<sequence>MERDKALSIAMVEMPPQVHEVYEALRDELERTRLKLSYYTELYSTSSLRHEMLDAAAAGFFLVMQEVLFDELHLSVSKLSDKKKSTLTLQSLLKRIRKSGEMQLAKNLDVEIERMTNEEGADHVETYRNKRLAHYDLQKTLDKSVLQHAPRLDHIRTRFDHIERCLEMVFRHYRQQPPPPVDWRIGGGADQLVKLMKMGLHFEALMQIEDEVERGRAVHDHQIVRWWEA</sequence>
<organism evidence="2 3">
    <name type="scientific">Tahibacter aquaticus</name>
    <dbReference type="NCBI Taxonomy" id="520092"/>
    <lineage>
        <taxon>Bacteria</taxon>
        <taxon>Pseudomonadati</taxon>
        <taxon>Pseudomonadota</taxon>
        <taxon>Gammaproteobacteria</taxon>
        <taxon>Lysobacterales</taxon>
        <taxon>Rhodanobacteraceae</taxon>
        <taxon>Tahibacter</taxon>
    </lineage>
</organism>
<gene>
    <name evidence="2" type="ORF">DFR29_13212</name>
</gene>
<evidence type="ECO:0000313" key="3">
    <source>
        <dbReference type="Proteomes" id="UP000295293"/>
    </source>
</evidence>
<dbReference type="EMBL" id="SNZH01000032">
    <property type="protein sequence ID" value="TDR36057.1"/>
    <property type="molecule type" value="Genomic_DNA"/>
</dbReference>
<comment type="caution">
    <text evidence="2">The sequence shown here is derived from an EMBL/GenBank/DDBJ whole genome shotgun (WGS) entry which is preliminary data.</text>
</comment>
<dbReference type="RefSeq" id="WP_133821950.1">
    <property type="nucleotide sequence ID" value="NZ_SNZH01000032.1"/>
</dbReference>
<proteinExistence type="predicted"/>
<keyword evidence="3" id="KW-1185">Reference proteome</keyword>
<dbReference type="InterPro" id="IPR040704">
    <property type="entry name" value="HEPN_AbiU2"/>
</dbReference>
<protein>
    <recommendedName>
        <fullName evidence="1">HEPN AbiU2-like domain-containing protein</fullName>
    </recommendedName>
</protein>
<feature type="domain" description="HEPN AbiU2-like" evidence="1">
    <location>
        <begin position="18"/>
        <end position="181"/>
    </location>
</feature>
<dbReference type="AlphaFoldDB" id="A0A4R6YHI9"/>
<dbReference type="Pfam" id="PF18734">
    <property type="entry name" value="HEPN_AbiU2"/>
    <property type="match status" value="1"/>
</dbReference>
<evidence type="ECO:0000259" key="1">
    <source>
        <dbReference type="Pfam" id="PF18734"/>
    </source>
</evidence>
<name>A0A4R6YHI9_9GAMM</name>
<accession>A0A4R6YHI9</accession>
<reference evidence="2 3" key="1">
    <citation type="submission" date="2019-03" db="EMBL/GenBank/DDBJ databases">
        <title>Genomic Encyclopedia of Type Strains, Phase IV (KMG-IV): sequencing the most valuable type-strain genomes for metagenomic binning, comparative biology and taxonomic classification.</title>
        <authorList>
            <person name="Goeker M."/>
        </authorList>
    </citation>
    <scope>NUCLEOTIDE SEQUENCE [LARGE SCALE GENOMIC DNA]</scope>
    <source>
        <strain evidence="2 3">DSM 21667</strain>
    </source>
</reference>
<evidence type="ECO:0000313" key="2">
    <source>
        <dbReference type="EMBL" id="TDR36057.1"/>
    </source>
</evidence>